<dbReference type="OrthoDB" id="9839565at2"/>
<gene>
    <name evidence="1" type="ORF">E2493_04645</name>
</gene>
<organism evidence="1 2">
    <name type="scientific">Sphingomonas parva</name>
    <dbReference type="NCBI Taxonomy" id="2555898"/>
    <lineage>
        <taxon>Bacteria</taxon>
        <taxon>Pseudomonadati</taxon>
        <taxon>Pseudomonadota</taxon>
        <taxon>Alphaproteobacteria</taxon>
        <taxon>Sphingomonadales</taxon>
        <taxon>Sphingomonadaceae</taxon>
        <taxon>Sphingomonas</taxon>
    </lineage>
</organism>
<dbReference type="RefSeq" id="WP_135084202.1">
    <property type="nucleotide sequence ID" value="NZ_SPDV01000007.1"/>
</dbReference>
<accession>A0A4Y8ZU83</accession>
<dbReference type="EMBL" id="SPDV01000007">
    <property type="protein sequence ID" value="TFI59484.1"/>
    <property type="molecule type" value="Genomic_DNA"/>
</dbReference>
<sequence length="77" mass="8210">MAGVRDAGDSLGDLRTAPPQTRMLRSLPLHEQVDVGLGLFAVTGATVKERELGRTDPIRDVAPRTSRVAGAGLRVNF</sequence>
<reference evidence="1 2" key="1">
    <citation type="submission" date="2019-03" db="EMBL/GenBank/DDBJ databases">
        <title>Genome sequence of Sphingomonas sp. 17J27-24.</title>
        <authorList>
            <person name="Kim M."/>
            <person name="Maeng S."/>
            <person name="Sathiyaraj S."/>
        </authorList>
    </citation>
    <scope>NUCLEOTIDE SEQUENCE [LARGE SCALE GENOMIC DNA]</scope>
    <source>
        <strain evidence="1 2">17J27-24</strain>
    </source>
</reference>
<comment type="caution">
    <text evidence="1">The sequence shown here is derived from an EMBL/GenBank/DDBJ whole genome shotgun (WGS) entry which is preliminary data.</text>
</comment>
<protein>
    <submittedName>
        <fullName evidence="1">Uncharacterized protein</fullName>
    </submittedName>
</protein>
<evidence type="ECO:0000313" key="1">
    <source>
        <dbReference type="EMBL" id="TFI59484.1"/>
    </source>
</evidence>
<proteinExistence type="predicted"/>
<name>A0A4Y8ZU83_9SPHN</name>
<dbReference type="Proteomes" id="UP000298213">
    <property type="component" value="Unassembled WGS sequence"/>
</dbReference>
<keyword evidence="2" id="KW-1185">Reference proteome</keyword>
<evidence type="ECO:0000313" key="2">
    <source>
        <dbReference type="Proteomes" id="UP000298213"/>
    </source>
</evidence>
<dbReference type="AlphaFoldDB" id="A0A4Y8ZU83"/>